<feature type="transmembrane region" description="Helical" evidence="18">
    <location>
        <begin position="86"/>
        <end position="103"/>
    </location>
</feature>
<dbReference type="PANTHER" id="PTHR42829">
    <property type="entry name" value="NADH-UBIQUINONE OXIDOREDUCTASE CHAIN 5"/>
    <property type="match status" value="1"/>
</dbReference>
<evidence type="ECO:0000256" key="4">
    <source>
        <dbReference type="ARBA" id="ARBA00021096"/>
    </source>
</evidence>
<evidence type="ECO:0000256" key="13">
    <source>
        <dbReference type="ARBA" id="ARBA00023075"/>
    </source>
</evidence>
<evidence type="ECO:0000256" key="5">
    <source>
        <dbReference type="ARBA" id="ARBA00022448"/>
    </source>
</evidence>
<keyword evidence="5" id="KW-0813">Transport</keyword>
<keyword evidence="11 18" id="KW-1133">Transmembrane helix</keyword>
<geneLocation type="mitochondrion" evidence="21"/>
<dbReference type="GO" id="GO:0042773">
    <property type="term" value="P:ATP synthesis coupled electron transport"/>
    <property type="evidence" value="ECO:0007669"/>
    <property type="project" value="InterPro"/>
</dbReference>
<evidence type="ECO:0000256" key="15">
    <source>
        <dbReference type="ARBA" id="ARBA00023136"/>
    </source>
</evidence>
<keyword evidence="15 18" id="KW-0472">Membrane</keyword>
<feature type="transmembrane region" description="Helical" evidence="18">
    <location>
        <begin position="47"/>
        <end position="74"/>
    </location>
</feature>
<evidence type="ECO:0000313" key="21">
    <source>
        <dbReference type="EMBL" id="AIW06392.1"/>
    </source>
</evidence>
<dbReference type="InterPro" id="IPR010934">
    <property type="entry name" value="NADH_DH_su5_C"/>
</dbReference>
<dbReference type="EMBL" id="KM244711">
    <property type="protein sequence ID" value="AIW06392.1"/>
    <property type="molecule type" value="Genomic_DNA"/>
</dbReference>
<evidence type="ECO:0000256" key="10">
    <source>
        <dbReference type="ARBA" id="ARBA00022982"/>
    </source>
</evidence>
<organism evidence="21">
    <name type="scientific">Ichneumonidae sp. MT-2014</name>
    <dbReference type="NCBI Taxonomy" id="1560014"/>
    <lineage>
        <taxon>Eukaryota</taxon>
        <taxon>Metazoa</taxon>
        <taxon>Ecdysozoa</taxon>
        <taxon>Arthropoda</taxon>
        <taxon>Hexapoda</taxon>
        <taxon>Insecta</taxon>
        <taxon>Pterygota</taxon>
        <taxon>Neoptera</taxon>
        <taxon>Endopterygota</taxon>
        <taxon>Hymenoptera</taxon>
        <taxon>Apocrita</taxon>
        <taxon>Ichneumonoidea</taxon>
        <taxon>Ichneumonidae</taxon>
    </lineage>
</organism>
<evidence type="ECO:0000256" key="7">
    <source>
        <dbReference type="ARBA" id="ARBA00022692"/>
    </source>
</evidence>
<reference evidence="21" key="1">
    <citation type="journal article" date="2014" name="Nucleic Acids Res.">
        <title>Multiplex sequencing of pooled mitochondrial genomes-a crucial step toward biodiversity analysis using mito-metagenomics.</title>
        <authorList>
            <person name="Tang M."/>
            <person name="Tan M."/>
            <person name="Meng G."/>
            <person name="Yang S."/>
            <person name="Su X."/>
            <person name="Liu S."/>
            <person name="Song W."/>
            <person name="Li Y."/>
            <person name="Wu Q."/>
            <person name="Zhang A."/>
            <person name="Zhou X."/>
        </authorList>
    </citation>
    <scope>NUCLEOTIDE SEQUENCE</scope>
    <source>
        <strain evidence="21">CL118</strain>
    </source>
</reference>
<feature type="transmembrane region" description="Helical" evidence="18">
    <location>
        <begin position="479"/>
        <end position="497"/>
    </location>
</feature>
<feature type="transmembrane region" description="Helical" evidence="18">
    <location>
        <begin position="331"/>
        <end position="351"/>
    </location>
</feature>
<keyword evidence="12" id="KW-0520">NAD</keyword>
<gene>
    <name evidence="21" type="primary">ND5</name>
</gene>
<keyword evidence="9" id="KW-1278">Translocase</keyword>
<evidence type="ECO:0000256" key="8">
    <source>
        <dbReference type="ARBA" id="ARBA00022792"/>
    </source>
</evidence>
<evidence type="ECO:0000256" key="3">
    <source>
        <dbReference type="ARBA" id="ARBA00012944"/>
    </source>
</evidence>
<dbReference type="Pfam" id="PF00361">
    <property type="entry name" value="Proton_antipo_M"/>
    <property type="match status" value="1"/>
</dbReference>
<dbReference type="PRINTS" id="PR01434">
    <property type="entry name" value="NADHDHGNASE5"/>
</dbReference>
<evidence type="ECO:0000256" key="6">
    <source>
        <dbReference type="ARBA" id="ARBA00022660"/>
    </source>
</evidence>
<keyword evidence="6" id="KW-0679">Respiratory chain</keyword>
<evidence type="ECO:0000256" key="2">
    <source>
        <dbReference type="ARBA" id="ARBA00004448"/>
    </source>
</evidence>
<comment type="catalytic activity">
    <reaction evidence="17">
        <text>a ubiquinone + NADH + 5 H(+)(in) = a ubiquinol + NAD(+) + 4 H(+)(out)</text>
        <dbReference type="Rhea" id="RHEA:29091"/>
        <dbReference type="Rhea" id="RHEA-COMP:9565"/>
        <dbReference type="Rhea" id="RHEA-COMP:9566"/>
        <dbReference type="ChEBI" id="CHEBI:15378"/>
        <dbReference type="ChEBI" id="CHEBI:16389"/>
        <dbReference type="ChEBI" id="CHEBI:17976"/>
        <dbReference type="ChEBI" id="CHEBI:57540"/>
        <dbReference type="ChEBI" id="CHEBI:57945"/>
        <dbReference type="EC" id="7.1.1.2"/>
    </reaction>
</comment>
<dbReference type="AlphaFoldDB" id="A0A0A0RX05"/>
<comment type="function">
    <text evidence="1">Core subunit of the mitochondrial membrane respiratory chain NADH dehydrogenase (Complex I) that is believed to belong to the minimal assembly required for catalysis. Complex I functions in the transfer of electrons from NADH to the respiratory chain. The immediate electron acceptor for the enzyme is believed to be ubiquinone.</text>
</comment>
<feature type="transmembrane region" description="Helical" evidence="18">
    <location>
        <begin position="148"/>
        <end position="167"/>
    </location>
</feature>
<evidence type="ECO:0000256" key="9">
    <source>
        <dbReference type="ARBA" id="ARBA00022967"/>
    </source>
</evidence>
<feature type="transmembrane region" description="Helical" evidence="18">
    <location>
        <begin position="451"/>
        <end position="472"/>
    </location>
</feature>
<dbReference type="InterPro" id="IPR003945">
    <property type="entry name" value="NU5C-like"/>
</dbReference>
<evidence type="ECO:0000256" key="11">
    <source>
        <dbReference type="ARBA" id="ARBA00022989"/>
    </source>
</evidence>
<keyword evidence="10" id="KW-0249">Electron transport</keyword>
<evidence type="ECO:0000256" key="12">
    <source>
        <dbReference type="ARBA" id="ARBA00023027"/>
    </source>
</evidence>
<evidence type="ECO:0000259" key="20">
    <source>
        <dbReference type="Pfam" id="PF06455"/>
    </source>
</evidence>
<dbReference type="GO" id="GO:0003954">
    <property type="term" value="F:NADH dehydrogenase activity"/>
    <property type="evidence" value="ECO:0007669"/>
    <property type="project" value="TreeGrafter"/>
</dbReference>
<dbReference type="PANTHER" id="PTHR42829:SF2">
    <property type="entry name" value="NADH-UBIQUINONE OXIDOREDUCTASE CHAIN 5"/>
    <property type="match status" value="1"/>
</dbReference>
<dbReference type="GO" id="GO:0008137">
    <property type="term" value="F:NADH dehydrogenase (ubiquinone) activity"/>
    <property type="evidence" value="ECO:0007669"/>
    <property type="project" value="UniProtKB-EC"/>
</dbReference>
<keyword evidence="8" id="KW-0999">Mitochondrion inner membrane</keyword>
<feature type="transmembrane region" description="Helical" evidence="18">
    <location>
        <begin position="7"/>
        <end position="27"/>
    </location>
</feature>
<comment type="subcellular location">
    <subcellularLocation>
        <location evidence="2">Mitochondrion inner membrane</location>
        <topology evidence="2">Multi-pass membrane protein</topology>
    </subcellularLocation>
</comment>
<dbReference type="InterPro" id="IPR001750">
    <property type="entry name" value="ND/Mrp_TM"/>
</dbReference>
<keyword evidence="13" id="KW-0830">Ubiquinone</keyword>
<dbReference type="GO" id="GO:0015990">
    <property type="term" value="P:electron transport coupled proton transport"/>
    <property type="evidence" value="ECO:0007669"/>
    <property type="project" value="TreeGrafter"/>
</dbReference>
<keyword evidence="7 18" id="KW-0812">Transmembrane</keyword>
<protein>
    <recommendedName>
        <fullName evidence="4">NADH-ubiquinone oxidoreductase chain 5</fullName>
        <ecNumber evidence="3">7.1.1.2</ecNumber>
    </recommendedName>
    <alternativeName>
        <fullName evidence="16">NADH dehydrogenase subunit 5</fullName>
    </alternativeName>
</protein>
<evidence type="ECO:0000256" key="14">
    <source>
        <dbReference type="ARBA" id="ARBA00023128"/>
    </source>
</evidence>
<feature type="transmembrane region" description="Helical" evidence="18">
    <location>
        <begin position="545"/>
        <end position="562"/>
    </location>
</feature>
<evidence type="ECO:0000256" key="17">
    <source>
        <dbReference type="ARBA" id="ARBA00049551"/>
    </source>
</evidence>
<feature type="transmembrane region" description="Helical" evidence="18">
    <location>
        <begin position="264"/>
        <end position="283"/>
    </location>
</feature>
<sequence>MIYYLSIMYMLIFSFFFFMLGLNFMIFKHLMIMELFLMNILSVKIDYVIILDWISLIFISVVLMISGFVNIYSIEYLSKDLYFKRFHMLMILFSISMIFMIISPNLISILLGWDGLGLISYCLVIYYQNEVSSNSGMVTVLINRVGDIFIMMMIGLMMFMGSFNFMFFKDLTYLKMLMILIISFTKSAQIPFSSWLPKAMAAPTPVSSLVHSSTLVTAGVYLLIRFNNLISKDIFLIKLMMFISLMTMLMSGIMASMEFDLKKIIALSTLSQLGLMIFCLSLNLLNETFFHLIMHAMFKSMLFMCAGIFIHNNLLNQDIRFISMNFKLMPIVSMIFMCSSFSLMGIPFLSGFFSKDKILDLYMLKGWLNNFIFFMFFMSMGLTSGYSMRLIYYSFLKNSNINMFLYFKSQNSLMMYSMLILYLYTIFMGFIFSWLLFSLKNWIFLSIKLKLMIYLFMFMGLMLSLMFSMMYFDMLKLMMFYKIILMFNHMLFLNLLYKNFNFITLKLNNCLSFKMELGWNEYFFGLMLINLIKKLFKFDLIYNQLFYIIILIYYMMLMMMLMM</sequence>
<evidence type="ECO:0000256" key="16">
    <source>
        <dbReference type="ARBA" id="ARBA00031027"/>
    </source>
</evidence>
<feature type="transmembrane region" description="Helical" evidence="18">
    <location>
        <begin position="371"/>
        <end position="392"/>
    </location>
</feature>
<keyword evidence="14 21" id="KW-0496">Mitochondrion</keyword>
<proteinExistence type="predicted"/>
<name>A0A0A0RX05_9HYME</name>
<dbReference type="Pfam" id="PF06455">
    <property type="entry name" value="NADH5_C"/>
    <property type="match status" value="1"/>
</dbReference>
<accession>A0A0A0RX05</accession>
<dbReference type="EC" id="7.1.1.2" evidence="3"/>
<evidence type="ECO:0000256" key="18">
    <source>
        <dbReference type="SAM" id="Phobius"/>
    </source>
</evidence>
<evidence type="ECO:0000256" key="1">
    <source>
        <dbReference type="ARBA" id="ARBA00003257"/>
    </source>
</evidence>
<feature type="domain" description="NADH:quinone oxidoreductase/Mrp antiporter transmembrane" evidence="19">
    <location>
        <begin position="103"/>
        <end position="376"/>
    </location>
</feature>
<feature type="transmembrane region" description="Helical" evidence="18">
    <location>
        <begin position="289"/>
        <end position="310"/>
    </location>
</feature>
<feature type="transmembrane region" description="Helical" evidence="18">
    <location>
        <begin position="413"/>
        <end position="439"/>
    </location>
</feature>
<dbReference type="GO" id="GO:0005743">
    <property type="term" value="C:mitochondrial inner membrane"/>
    <property type="evidence" value="ECO:0007669"/>
    <property type="project" value="UniProtKB-SubCell"/>
</dbReference>
<evidence type="ECO:0000259" key="19">
    <source>
        <dbReference type="Pfam" id="PF00361"/>
    </source>
</evidence>
<feature type="domain" description="NADH dehydrogenase subunit 5 C-terminal" evidence="20">
    <location>
        <begin position="386"/>
        <end position="562"/>
    </location>
</feature>
<feature type="transmembrane region" description="Helical" evidence="18">
    <location>
        <begin position="236"/>
        <end position="257"/>
    </location>
</feature>